<proteinExistence type="predicted"/>
<gene>
    <name evidence="1" type="ORF">ACFPN2_01505</name>
</gene>
<evidence type="ECO:0000313" key="2">
    <source>
        <dbReference type="Proteomes" id="UP001595904"/>
    </source>
</evidence>
<accession>A0ABV8SJE6</accession>
<dbReference type="Proteomes" id="UP001595904">
    <property type="component" value="Unassembled WGS sequence"/>
</dbReference>
<reference evidence="2" key="1">
    <citation type="journal article" date="2019" name="Int. J. Syst. Evol. Microbiol.">
        <title>The Global Catalogue of Microorganisms (GCM) 10K type strain sequencing project: providing services to taxonomists for standard genome sequencing and annotation.</title>
        <authorList>
            <consortium name="The Broad Institute Genomics Platform"/>
            <consortium name="The Broad Institute Genome Sequencing Center for Infectious Disease"/>
            <person name="Wu L."/>
            <person name="Ma J."/>
        </authorList>
    </citation>
    <scope>NUCLEOTIDE SEQUENCE [LARGE SCALE GENOMIC DNA]</scope>
    <source>
        <strain evidence="2">CGMCC 1.10759</strain>
    </source>
</reference>
<name>A0ABV8SJE6_9GAMM</name>
<dbReference type="Gene3D" id="2.30.110.10">
    <property type="entry name" value="Electron Transport, Fmn-binding Protein, Chain A"/>
    <property type="match status" value="1"/>
</dbReference>
<dbReference type="SUPFAM" id="SSF50475">
    <property type="entry name" value="FMN-binding split barrel"/>
    <property type="match status" value="1"/>
</dbReference>
<dbReference type="PIRSF" id="PIRSF010372">
    <property type="entry name" value="PaiB"/>
    <property type="match status" value="1"/>
</dbReference>
<evidence type="ECO:0000313" key="1">
    <source>
        <dbReference type="EMBL" id="MFC4307744.1"/>
    </source>
</evidence>
<dbReference type="InterPro" id="IPR012349">
    <property type="entry name" value="Split_barrel_FMN-bd"/>
</dbReference>
<sequence>MSSPAAARTMYAPSHFAAADPVAIVRKYPFAHLITATGEETYATPTPIFFETDDTVTTLVGHMTRINPQAQTLQTGQKVLAVFPGPHTYISASWYKSLLTVPTWDYVSAQIRGRLEIIDDDEGQIKVLRRVAQVLERDNEHPWTLEQAPPGKVQQLLPRIRSFRITVERIEGVTKLNQSHPPSDRMLIIQQLLARQDSDSREIARLMAHLPST</sequence>
<dbReference type="PANTHER" id="PTHR35802">
    <property type="entry name" value="PROTEASE SYNTHASE AND SPORULATION PROTEIN PAI 2"/>
    <property type="match status" value="1"/>
</dbReference>
<dbReference type="RefSeq" id="WP_380594263.1">
    <property type="nucleotide sequence ID" value="NZ_JBHSDU010000001.1"/>
</dbReference>
<dbReference type="PANTHER" id="PTHR35802:SF1">
    <property type="entry name" value="PROTEASE SYNTHASE AND SPORULATION PROTEIN PAI 2"/>
    <property type="match status" value="1"/>
</dbReference>
<dbReference type="EMBL" id="JBHSDU010000001">
    <property type="protein sequence ID" value="MFC4307744.1"/>
    <property type="molecule type" value="Genomic_DNA"/>
</dbReference>
<protein>
    <submittedName>
        <fullName evidence="1">FMN-binding negative transcriptional regulator</fullName>
    </submittedName>
</protein>
<keyword evidence="2" id="KW-1185">Reference proteome</keyword>
<dbReference type="InterPro" id="IPR007396">
    <property type="entry name" value="TR_PAI2-type"/>
</dbReference>
<dbReference type="Pfam" id="PF04299">
    <property type="entry name" value="FMN_bind_2"/>
    <property type="match status" value="1"/>
</dbReference>
<organism evidence="1 2">
    <name type="scientific">Steroidobacter flavus</name>
    <dbReference type="NCBI Taxonomy" id="1842136"/>
    <lineage>
        <taxon>Bacteria</taxon>
        <taxon>Pseudomonadati</taxon>
        <taxon>Pseudomonadota</taxon>
        <taxon>Gammaproteobacteria</taxon>
        <taxon>Steroidobacterales</taxon>
        <taxon>Steroidobacteraceae</taxon>
        <taxon>Steroidobacter</taxon>
    </lineage>
</organism>
<comment type="caution">
    <text evidence="1">The sequence shown here is derived from an EMBL/GenBank/DDBJ whole genome shotgun (WGS) entry which is preliminary data.</text>
</comment>